<sequence>MQMYTVAAVLLASLFALILVTEAHPAPDPDAFPGPVAAADPHRRRRYGGGGHRQRYGGHHGGYSSGGHHGGYSSGLHAHQTTHYDAHGGHHHHTILHHG</sequence>
<feature type="signal peptide" evidence="2">
    <location>
        <begin position="1"/>
        <end position="23"/>
    </location>
</feature>
<feature type="compositionally biased region" description="Basic residues" evidence="1">
    <location>
        <begin position="42"/>
        <end position="58"/>
    </location>
</feature>
<reference evidence="3 4" key="1">
    <citation type="submission" date="2024-05" db="EMBL/GenBank/DDBJ databases">
        <authorList>
            <person name="Wallberg A."/>
        </authorList>
    </citation>
    <scope>NUCLEOTIDE SEQUENCE [LARGE SCALE GENOMIC DNA]</scope>
</reference>
<accession>A0AAV2RY91</accession>
<evidence type="ECO:0000256" key="2">
    <source>
        <dbReference type="SAM" id="SignalP"/>
    </source>
</evidence>
<evidence type="ECO:0000313" key="4">
    <source>
        <dbReference type="Proteomes" id="UP001497623"/>
    </source>
</evidence>
<name>A0AAV2RY91_MEGNR</name>
<feature type="compositionally biased region" description="Gly residues" evidence="1">
    <location>
        <begin position="59"/>
        <end position="73"/>
    </location>
</feature>
<dbReference type="Proteomes" id="UP001497623">
    <property type="component" value="Unassembled WGS sequence"/>
</dbReference>
<organism evidence="3 4">
    <name type="scientific">Meganyctiphanes norvegica</name>
    <name type="common">Northern krill</name>
    <name type="synonym">Thysanopoda norvegica</name>
    <dbReference type="NCBI Taxonomy" id="48144"/>
    <lineage>
        <taxon>Eukaryota</taxon>
        <taxon>Metazoa</taxon>
        <taxon>Ecdysozoa</taxon>
        <taxon>Arthropoda</taxon>
        <taxon>Crustacea</taxon>
        <taxon>Multicrustacea</taxon>
        <taxon>Malacostraca</taxon>
        <taxon>Eumalacostraca</taxon>
        <taxon>Eucarida</taxon>
        <taxon>Euphausiacea</taxon>
        <taxon>Euphausiidae</taxon>
        <taxon>Meganyctiphanes</taxon>
    </lineage>
</organism>
<feature type="chain" id="PRO_5043618169" evidence="2">
    <location>
        <begin position="24"/>
        <end position="99"/>
    </location>
</feature>
<feature type="region of interest" description="Disordered" evidence="1">
    <location>
        <begin position="28"/>
        <end position="99"/>
    </location>
</feature>
<evidence type="ECO:0000313" key="3">
    <source>
        <dbReference type="EMBL" id="CAL4151234.1"/>
    </source>
</evidence>
<protein>
    <submittedName>
        <fullName evidence="3">Uncharacterized protein</fullName>
    </submittedName>
</protein>
<keyword evidence="4" id="KW-1185">Reference proteome</keyword>
<dbReference type="AlphaFoldDB" id="A0AAV2RY91"/>
<comment type="caution">
    <text evidence="3">The sequence shown here is derived from an EMBL/GenBank/DDBJ whole genome shotgun (WGS) entry which is preliminary data.</text>
</comment>
<dbReference type="EMBL" id="CAXKWB010038251">
    <property type="protein sequence ID" value="CAL4151234.1"/>
    <property type="molecule type" value="Genomic_DNA"/>
</dbReference>
<proteinExistence type="predicted"/>
<feature type="compositionally biased region" description="Basic residues" evidence="1">
    <location>
        <begin position="89"/>
        <end position="99"/>
    </location>
</feature>
<keyword evidence="2" id="KW-0732">Signal</keyword>
<evidence type="ECO:0000256" key="1">
    <source>
        <dbReference type="SAM" id="MobiDB-lite"/>
    </source>
</evidence>
<gene>
    <name evidence="3" type="ORF">MNOR_LOCUS30752</name>
</gene>